<evidence type="ECO:0000256" key="1">
    <source>
        <dbReference type="ARBA" id="ARBA00006987"/>
    </source>
</evidence>
<feature type="signal peptide" evidence="2">
    <location>
        <begin position="1"/>
        <end position="23"/>
    </location>
</feature>
<dbReference type="Gene3D" id="3.40.190.150">
    <property type="entry name" value="Bordetella uptake gene, domain 1"/>
    <property type="match status" value="1"/>
</dbReference>
<accession>A0A6S7CM58</accession>
<evidence type="ECO:0000256" key="2">
    <source>
        <dbReference type="SAM" id="SignalP"/>
    </source>
</evidence>
<feature type="chain" id="PRO_5028976242" evidence="2">
    <location>
        <begin position="24"/>
        <end position="321"/>
    </location>
</feature>
<comment type="similarity">
    <text evidence="1">Belongs to the UPF0065 (bug) family.</text>
</comment>
<evidence type="ECO:0000313" key="3">
    <source>
        <dbReference type="EMBL" id="CAB3852462.1"/>
    </source>
</evidence>
<dbReference type="PROSITE" id="PS51257">
    <property type="entry name" value="PROKAR_LIPOPROTEIN"/>
    <property type="match status" value="1"/>
</dbReference>
<proteinExistence type="inferred from homology"/>
<dbReference type="AlphaFoldDB" id="A0A6S7CM58"/>
<keyword evidence="2" id="KW-0732">Signal</keyword>
<dbReference type="InterPro" id="IPR042100">
    <property type="entry name" value="Bug_dom1"/>
</dbReference>
<dbReference type="Pfam" id="PF03401">
    <property type="entry name" value="TctC"/>
    <property type="match status" value="1"/>
</dbReference>
<protein>
    <submittedName>
        <fullName evidence="3">Uncharacterized protein</fullName>
    </submittedName>
</protein>
<dbReference type="InterPro" id="IPR005064">
    <property type="entry name" value="BUG"/>
</dbReference>
<dbReference type="PIRSF" id="PIRSF017082">
    <property type="entry name" value="YflP"/>
    <property type="match status" value="1"/>
</dbReference>
<evidence type="ECO:0000313" key="4">
    <source>
        <dbReference type="Proteomes" id="UP000494105"/>
    </source>
</evidence>
<dbReference type="SUPFAM" id="SSF53850">
    <property type="entry name" value="Periplasmic binding protein-like II"/>
    <property type="match status" value="1"/>
</dbReference>
<sequence>MKTIIRTIAITAILIAGSCSAHAAAPYPAKPVSLVVGFPPGGGADQVARIFANALSTELATPVIVENRPGAGSTIAASSVARSNADGYTLYLGNASVMGSDSALYKVDYKPDDFIPVAQLTLSPLVLITNSQLGLNNVQQLIDRAKKQPGAINVASSGNGIVTHLAAVEFMKLTGVNLMHIPFKGGVAAVQSVAAGDTDISFATASSARAAIESGKVTALAVTSADASPLMPYPPIANTVSGYELTNWWGIFVPKDTPPNVLKILFHASNVVLANSEVQQSLAASFEQVTPSGSLEEFSNFARSEGKKGLRLATESMATAN</sequence>
<dbReference type="PANTHER" id="PTHR42928">
    <property type="entry name" value="TRICARBOXYLATE-BINDING PROTEIN"/>
    <property type="match status" value="1"/>
</dbReference>
<dbReference type="EMBL" id="CADILD010000001">
    <property type="protein sequence ID" value="CAB3852462.1"/>
    <property type="molecule type" value="Genomic_DNA"/>
</dbReference>
<dbReference type="PANTHER" id="PTHR42928:SF5">
    <property type="entry name" value="BLR1237 PROTEIN"/>
    <property type="match status" value="1"/>
</dbReference>
<reference evidence="3 4" key="1">
    <citation type="submission" date="2020-04" db="EMBL/GenBank/DDBJ databases">
        <authorList>
            <person name="De Canck E."/>
        </authorList>
    </citation>
    <scope>NUCLEOTIDE SEQUENCE [LARGE SCALE GENOMIC DNA]</scope>
    <source>
        <strain evidence="3 4">LMG 1861</strain>
    </source>
</reference>
<dbReference type="Proteomes" id="UP000494105">
    <property type="component" value="Unassembled WGS sequence"/>
</dbReference>
<organism evidence="3 4">
    <name type="scientific">Achromobacter piechaudii</name>
    <dbReference type="NCBI Taxonomy" id="72556"/>
    <lineage>
        <taxon>Bacteria</taxon>
        <taxon>Pseudomonadati</taxon>
        <taxon>Pseudomonadota</taxon>
        <taxon>Betaproteobacteria</taxon>
        <taxon>Burkholderiales</taxon>
        <taxon>Alcaligenaceae</taxon>
        <taxon>Achromobacter</taxon>
    </lineage>
</organism>
<gene>
    <name evidence="3" type="ORF">LMG1861_01881</name>
</gene>
<name>A0A6S7CM58_9BURK</name>
<dbReference type="Gene3D" id="3.40.190.10">
    <property type="entry name" value="Periplasmic binding protein-like II"/>
    <property type="match status" value="1"/>
</dbReference>